<accession>A0AAD7DMQ9</accession>
<dbReference type="Proteomes" id="UP001221757">
    <property type="component" value="Unassembled WGS sequence"/>
</dbReference>
<organism evidence="1 2">
    <name type="scientific">Mycena rosella</name>
    <name type="common">Pink bonnet</name>
    <name type="synonym">Agaricus rosellus</name>
    <dbReference type="NCBI Taxonomy" id="1033263"/>
    <lineage>
        <taxon>Eukaryota</taxon>
        <taxon>Fungi</taxon>
        <taxon>Dikarya</taxon>
        <taxon>Basidiomycota</taxon>
        <taxon>Agaricomycotina</taxon>
        <taxon>Agaricomycetes</taxon>
        <taxon>Agaricomycetidae</taxon>
        <taxon>Agaricales</taxon>
        <taxon>Marasmiineae</taxon>
        <taxon>Mycenaceae</taxon>
        <taxon>Mycena</taxon>
    </lineage>
</organism>
<evidence type="ECO:0008006" key="3">
    <source>
        <dbReference type="Google" id="ProtNLM"/>
    </source>
</evidence>
<protein>
    <recommendedName>
        <fullName evidence="3">Protein kinase domain-containing protein</fullName>
    </recommendedName>
</protein>
<evidence type="ECO:0000313" key="2">
    <source>
        <dbReference type="Proteomes" id="UP001221757"/>
    </source>
</evidence>
<keyword evidence="2" id="KW-1185">Reference proteome</keyword>
<gene>
    <name evidence="1" type="ORF">B0H17DRAFT_1132660</name>
</gene>
<proteinExistence type="predicted"/>
<reference evidence="1" key="1">
    <citation type="submission" date="2023-03" db="EMBL/GenBank/DDBJ databases">
        <title>Massive genome expansion in bonnet fungi (Mycena s.s.) driven by repeated elements and novel gene families across ecological guilds.</title>
        <authorList>
            <consortium name="Lawrence Berkeley National Laboratory"/>
            <person name="Harder C.B."/>
            <person name="Miyauchi S."/>
            <person name="Viragh M."/>
            <person name="Kuo A."/>
            <person name="Thoen E."/>
            <person name="Andreopoulos B."/>
            <person name="Lu D."/>
            <person name="Skrede I."/>
            <person name="Drula E."/>
            <person name="Henrissat B."/>
            <person name="Morin E."/>
            <person name="Kohler A."/>
            <person name="Barry K."/>
            <person name="LaButti K."/>
            <person name="Morin E."/>
            <person name="Salamov A."/>
            <person name="Lipzen A."/>
            <person name="Mereny Z."/>
            <person name="Hegedus B."/>
            <person name="Baldrian P."/>
            <person name="Stursova M."/>
            <person name="Weitz H."/>
            <person name="Taylor A."/>
            <person name="Grigoriev I.V."/>
            <person name="Nagy L.G."/>
            <person name="Martin F."/>
            <person name="Kauserud H."/>
        </authorList>
    </citation>
    <scope>NUCLEOTIDE SEQUENCE</scope>
    <source>
        <strain evidence="1">CBHHK067</strain>
    </source>
</reference>
<evidence type="ECO:0000313" key="1">
    <source>
        <dbReference type="EMBL" id="KAJ7693191.1"/>
    </source>
</evidence>
<dbReference type="Gene3D" id="1.10.510.10">
    <property type="entry name" value="Transferase(Phosphotransferase) domain 1"/>
    <property type="match status" value="1"/>
</dbReference>
<comment type="caution">
    <text evidence="1">The sequence shown here is derived from an EMBL/GenBank/DDBJ whole genome shotgun (WGS) entry which is preliminary data.</text>
</comment>
<name>A0AAD7DMQ9_MYCRO</name>
<dbReference type="InterPro" id="IPR011009">
    <property type="entry name" value="Kinase-like_dom_sf"/>
</dbReference>
<dbReference type="AlphaFoldDB" id="A0AAD7DMQ9"/>
<sequence length="335" mass="38260">MWIDSEWSTLGELEQIWAGLQPWLEEHGYMLRPRYRPGWFLAPGIGPNESETAIPGEGTVLDAIRISDGAQVVLKMVETASPETHISRFLTNEPAAQIYMIPLLDLIPFELHDEFSFMVMPRMRGCHIPAFTTVAEVVEFLHQVLKGLVFLHSKNIAHRFNALQRYMHAKHRNGCIAHDPGGFHFNRPHASADGRHLLRTYTGDDSAPHIIKSRTEAGPMKYYFIDFGLSVHFSSYWMRERVTGDVGRLRRCIPEISETVPYDPFKVDVRLVGEMLRWQFLEDYDGLDFLIPIVRNLRKRLPARRPDARGALALFLDLVSKTSAKEMAGQAVIPL</sequence>
<dbReference type="SUPFAM" id="SSF56112">
    <property type="entry name" value="Protein kinase-like (PK-like)"/>
    <property type="match status" value="1"/>
</dbReference>
<dbReference type="EMBL" id="JARKIE010000047">
    <property type="protein sequence ID" value="KAJ7693191.1"/>
    <property type="molecule type" value="Genomic_DNA"/>
</dbReference>